<dbReference type="Pfam" id="PF03745">
    <property type="entry name" value="DUF309"/>
    <property type="match status" value="1"/>
</dbReference>
<dbReference type="RefSeq" id="WP_066226251.1">
    <property type="nucleotide sequence ID" value="NZ_JARTFQ010000005.1"/>
</dbReference>
<dbReference type="PANTHER" id="PTHR34796:SF1">
    <property type="entry name" value="EXPRESSED PROTEIN"/>
    <property type="match status" value="1"/>
</dbReference>
<sequence>MYDHAYINYLVHFHGDRDYFECHEVLEEHWKEAPPSERKDYWVGLIQIAVGLYHQRRGNFKGALKMINSSINLLTVNTAAITQLGLQANELLVQLQRVKADIIEYKPYKSFTMPIADQALKAKCIEECKKRGLIWDQESDLKNEFILHKHSKRDRTDVIKERELNLLKRQKDRGCN</sequence>
<dbReference type="EMBL" id="JARTFS010000005">
    <property type="protein sequence ID" value="MED4400772.1"/>
    <property type="molecule type" value="Genomic_DNA"/>
</dbReference>
<dbReference type="SUPFAM" id="SSF140663">
    <property type="entry name" value="TTHA0068-like"/>
    <property type="match status" value="1"/>
</dbReference>
<dbReference type="InterPro" id="IPR005500">
    <property type="entry name" value="DUF309"/>
</dbReference>
<reference evidence="1 2" key="1">
    <citation type="submission" date="2023-03" db="EMBL/GenBank/DDBJ databases">
        <title>Bacillus Genome Sequencing.</title>
        <authorList>
            <person name="Dunlap C."/>
        </authorList>
    </citation>
    <scope>NUCLEOTIDE SEQUENCE [LARGE SCALE GENOMIC DNA]</scope>
    <source>
        <strain evidence="1 2">NRS-1717</strain>
    </source>
</reference>
<evidence type="ECO:0000313" key="1">
    <source>
        <dbReference type="EMBL" id="MED4400772.1"/>
    </source>
</evidence>
<dbReference type="PANTHER" id="PTHR34796">
    <property type="entry name" value="EXPRESSED PROTEIN"/>
    <property type="match status" value="1"/>
</dbReference>
<evidence type="ECO:0000313" key="2">
    <source>
        <dbReference type="Proteomes" id="UP001342826"/>
    </source>
</evidence>
<dbReference type="GeneID" id="301139986"/>
<proteinExistence type="predicted"/>
<dbReference type="InterPro" id="IPR023203">
    <property type="entry name" value="TTHA0068_sf"/>
</dbReference>
<dbReference type="Proteomes" id="UP001342826">
    <property type="component" value="Unassembled WGS sequence"/>
</dbReference>
<dbReference type="Gene3D" id="1.10.3450.10">
    <property type="entry name" value="TTHA0068-like"/>
    <property type="match status" value="1"/>
</dbReference>
<keyword evidence="2" id="KW-1185">Reference proteome</keyword>
<protein>
    <submittedName>
        <fullName evidence="1">DUF309 domain-containing protein</fullName>
    </submittedName>
</protein>
<name>A0ABU6NWJ3_9BACI</name>
<organism evidence="1 2">
    <name type="scientific">Metabacillus fastidiosus</name>
    <dbReference type="NCBI Taxonomy" id="1458"/>
    <lineage>
        <taxon>Bacteria</taxon>
        <taxon>Bacillati</taxon>
        <taxon>Bacillota</taxon>
        <taxon>Bacilli</taxon>
        <taxon>Bacillales</taxon>
        <taxon>Bacillaceae</taxon>
        <taxon>Metabacillus</taxon>
    </lineage>
</organism>
<accession>A0ABU6NWJ3</accession>
<gene>
    <name evidence="1" type="ORF">P9271_05435</name>
</gene>
<comment type="caution">
    <text evidence="1">The sequence shown here is derived from an EMBL/GenBank/DDBJ whole genome shotgun (WGS) entry which is preliminary data.</text>
</comment>